<dbReference type="AlphaFoldDB" id="A0A1L3FNN2"/>
<reference evidence="1 2" key="1">
    <citation type="submission" date="2016-11" db="EMBL/GenBank/DDBJ databases">
        <title>Complete Genome Sequence of Bradyrhizobium sp. strain J5, an isolated from soybean nodule in Hokkaido.</title>
        <authorList>
            <person name="Kanehara K."/>
        </authorList>
    </citation>
    <scope>NUCLEOTIDE SEQUENCE [LARGE SCALE GENOMIC DNA]</scope>
    <source>
        <strain evidence="1 2">J5</strain>
    </source>
</reference>
<proteinExistence type="predicted"/>
<organism evidence="1 2">
    <name type="scientific">Bradyrhizobium japonicum</name>
    <dbReference type="NCBI Taxonomy" id="375"/>
    <lineage>
        <taxon>Bacteria</taxon>
        <taxon>Pseudomonadati</taxon>
        <taxon>Pseudomonadota</taxon>
        <taxon>Alphaproteobacteria</taxon>
        <taxon>Hyphomicrobiales</taxon>
        <taxon>Nitrobacteraceae</taxon>
        <taxon>Bradyrhizobium</taxon>
    </lineage>
</organism>
<gene>
    <name evidence="1" type="ORF">BKD09_41935</name>
</gene>
<dbReference type="Proteomes" id="UP000181962">
    <property type="component" value="Chromosome"/>
</dbReference>
<accession>A0A1L3FNN2</accession>
<evidence type="ECO:0000313" key="2">
    <source>
        <dbReference type="Proteomes" id="UP000181962"/>
    </source>
</evidence>
<evidence type="ECO:0000313" key="1">
    <source>
        <dbReference type="EMBL" id="APG14909.1"/>
    </source>
</evidence>
<sequence>MSRTSSCFDIEKGWPGPLRVAIENGVIHDLSYEDARWERRQQRSIAMKLSFATTDISCRLIPRDGNAALREGAATNAAIIALQQVESCYMRAHVCRIG</sequence>
<name>A0A1L3FNN2_BRAJP</name>
<dbReference type="EMBL" id="CP017637">
    <property type="protein sequence ID" value="APG14909.1"/>
    <property type="molecule type" value="Genomic_DNA"/>
</dbReference>
<protein>
    <submittedName>
        <fullName evidence="1">Uncharacterized protein</fullName>
    </submittedName>
</protein>